<accession>A0A0R3PPZ5</accession>
<protein>
    <submittedName>
        <fullName evidence="3">DUF5085 family protein</fullName>
    </submittedName>
</protein>
<dbReference type="WBParaSite" id="ACOC_0000734401-mRNA-1">
    <property type="protein sequence ID" value="ACOC_0000734401-mRNA-1"/>
    <property type="gene ID" value="ACOC_0000734401"/>
</dbReference>
<dbReference type="Proteomes" id="UP000267027">
    <property type="component" value="Unassembled WGS sequence"/>
</dbReference>
<reference evidence="1 2" key="2">
    <citation type="submission" date="2018-11" db="EMBL/GenBank/DDBJ databases">
        <authorList>
            <consortium name="Pathogen Informatics"/>
        </authorList>
    </citation>
    <scope>NUCLEOTIDE SEQUENCE [LARGE SCALE GENOMIC DNA]</scope>
    <source>
        <strain evidence="1 2">Costa Rica</strain>
    </source>
</reference>
<evidence type="ECO:0000313" key="1">
    <source>
        <dbReference type="EMBL" id="VDM58930.1"/>
    </source>
</evidence>
<gene>
    <name evidence="1" type="ORF">ACOC_LOCUS7345</name>
</gene>
<sequence length="145" mass="16705">MYYDGMVLKSVLESFVDDIAEESSELLPERPRYAYAVVVVADDHEICEVKEIFTREVLVMLYFLFRDNAPYDSDIQRALQELIESRDLLVTPRQSMLVDTSKYEVGYDHSKKAAVISYQFYCCYCPLASQVTSEVPFSGPFLALR</sequence>
<organism evidence="3">
    <name type="scientific">Angiostrongylus costaricensis</name>
    <name type="common">Nematode worm</name>
    <dbReference type="NCBI Taxonomy" id="334426"/>
    <lineage>
        <taxon>Eukaryota</taxon>
        <taxon>Metazoa</taxon>
        <taxon>Ecdysozoa</taxon>
        <taxon>Nematoda</taxon>
        <taxon>Chromadorea</taxon>
        <taxon>Rhabditida</taxon>
        <taxon>Rhabditina</taxon>
        <taxon>Rhabditomorpha</taxon>
        <taxon>Strongyloidea</taxon>
        <taxon>Metastrongylidae</taxon>
        <taxon>Angiostrongylus</taxon>
    </lineage>
</organism>
<evidence type="ECO:0000313" key="2">
    <source>
        <dbReference type="Proteomes" id="UP000267027"/>
    </source>
</evidence>
<dbReference type="AlphaFoldDB" id="A0A0R3PPZ5"/>
<keyword evidence="2" id="KW-1185">Reference proteome</keyword>
<evidence type="ECO:0000313" key="3">
    <source>
        <dbReference type="WBParaSite" id="ACOC_0000734401-mRNA-1"/>
    </source>
</evidence>
<reference evidence="3" key="1">
    <citation type="submission" date="2017-02" db="UniProtKB">
        <authorList>
            <consortium name="WormBaseParasite"/>
        </authorList>
    </citation>
    <scope>IDENTIFICATION</scope>
</reference>
<dbReference type="EMBL" id="UYYA01004030">
    <property type="protein sequence ID" value="VDM58930.1"/>
    <property type="molecule type" value="Genomic_DNA"/>
</dbReference>
<name>A0A0R3PPZ5_ANGCS</name>
<dbReference type="OrthoDB" id="5808339at2759"/>
<proteinExistence type="predicted"/>
<dbReference type="OMA" id="CQASCIR"/>